<proteinExistence type="predicted"/>
<comment type="caution">
    <text evidence="1">The sequence shown here is derived from an EMBL/GenBank/DDBJ whole genome shotgun (WGS) entry which is preliminary data.</text>
</comment>
<keyword evidence="2" id="KW-1185">Reference proteome</keyword>
<dbReference type="AlphaFoldDB" id="A0ABD3WGC0"/>
<organism evidence="1 2">
    <name type="scientific">Sinanodonta woodiana</name>
    <name type="common">Chinese pond mussel</name>
    <name type="synonym">Anodonta woodiana</name>
    <dbReference type="NCBI Taxonomy" id="1069815"/>
    <lineage>
        <taxon>Eukaryota</taxon>
        <taxon>Metazoa</taxon>
        <taxon>Spiralia</taxon>
        <taxon>Lophotrochozoa</taxon>
        <taxon>Mollusca</taxon>
        <taxon>Bivalvia</taxon>
        <taxon>Autobranchia</taxon>
        <taxon>Heteroconchia</taxon>
        <taxon>Palaeoheterodonta</taxon>
        <taxon>Unionida</taxon>
        <taxon>Unionoidea</taxon>
        <taxon>Unionidae</taxon>
        <taxon>Unioninae</taxon>
        <taxon>Sinanodonta</taxon>
    </lineage>
</organism>
<sequence length="58" mass="6495">MSKNYRNGAAKRKNEAENLEKLAKHSKVSSIFQRKHCGSTLLRCGLILSSHARLLVSL</sequence>
<protein>
    <submittedName>
        <fullName evidence="1">Uncharacterized protein</fullName>
    </submittedName>
</protein>
<dbReference type="EMBL" id="JBJQND010000007">
    <property type="protein sequence ID" value="KAL3871793.1"/>
    <property type="molecule type" value="Genomic_DNA"/>
</dbReference>
<reference evidence="1 2" key="1">
    <citation type="submission" date="2024-11" db="EMBL/GenBank/DDBJ databases">
        <title>Chromosome-level genome assembly of the freshwater bivalve Anodonta woodiana.</title>
        <authorList>
            <person name="Chen X."/>
        </authorList>
    </citation>
    <scope>NUCLEOTIDE SEQUENCE [LARGE SCALE GENOMIC DNA]</scope>
    <source>
        <strain evidence="1">MN2024</strain>
        <tissue evidence="1">Gills</tissue>
    </source>
</reference>
<gene>
    <name evidence="1" type="ORF">ACJMK2_039766</name>
</gene>
<evidence type="ECO:0000313" key="1">
    <source>
        <dbReference type="EMBL" id="KAL3871793.1"/>
    </source>
</evidence>
<name>A0ABD3WGC0_SINWO</name>
<dbReference type="Proteomes" id="UP001634394">
    <property type="component" value="Unassembled WGS sequence"/>
</dbReference>
<evidence type="ECO:0000313" key="2">
    <source>
        <dbReference type="Proteomes" id="UP001634394"/>
    </source>
</evidence>
<accession>A0ABD3WGC0</accession>